<protein>
    <recommendedName>
        <fullName evidence="4">PNPLA domain-containing protein</fullName>
    </recommendedName>
</protein>
<feature type="transmembrane region" description="Helical" evidence="3">
    <location>
        <begin position="308"/>
        <end position="326"/>
    </location>
</feature>
<sequence length="549" mass="62202">METKFEAFESIGLCFSGGGYRATFFSLGVISYLNKIEFKKKPLLSNVEAISSVSGGTLLAVAYAKAVQDPNFKFDSFYDRFYSTFTPGSDRLLENAISKLEDNSVWKNSSYKKRSLINAFALAYSDLDIFKGKFEMFKNMTSLNLKHVCFNATDFSFGLAFRFQSTGKFGNNPLNCTELNKMNGKIDLADIVASSSCFPIGFEPLLFPDDYFKDRNDLDYKALKRLDNFAKGVGIMDGGIVDNQGIGSMMNINKSMEGKRDKSLDLIIVNDVGSYKMVPWLSDSSTDSSQVTVQKMALKWLNYFRFHWVYWATLLAGIVLMLINSLELIKGRAWPSIYVLGGVVTGIGFCLSLIGFAAGHLKSDVLGKVKSVFVKNVPEELLDEVMSFQRLDIDLVKRMLIERATSGAKMVSDVFLKQIRRLNYNLIYSKEELKNRIITSTVYKLNGKETLYKNNFKHNIQITPAGKQLKQVALIASEAPTSLWWDKEDVSTDRMDSLIACGQFTTCYNLMNYILELKENDISSKEIDDMYKLLEKDWRKFNKNPLFMV</sequence>
<accession>A0A7M4D711</accession>
<feature type="active site" description="Nucleophile" evidence="2">
    <location>
        <position position="54"/>
    </location>
</feature>
<dbReference type="Pfam" id="PF01734">
    <property type="entry name" value="Patatin"/>
    <property type="match status" value="1"/>
</dbReference>
<gene>
    <name evidence="6" type="ORF">DWB62_011510</name>
    <name evidence="5" type="ORF">GNY23_11510</name>
</gene>
<dbReference type="EMBL" id="QTZN02000025">
    <property type="protein sequence ID" value="MVB07645.1"/>
    <property type="molecule type" value="Genomic_DNA"/>
</dbReference>
<evidence type="ECO:0000259" key="4">
    <source>
        <dbReference type="PROSITE" id="PS51635"/>
    </source>
</evidence>
<dbReference type="PROSITE" id="PS51635">
    <property type="entry name" value="PNPLA"/>
    <property type="match status" value="1"/>
</dbReference>
<evidence type="ECO:0000313" key="5">
    <source>
        <dbReference type="EMBL" id="MUP38440.1"/>
    </source>
</evidence>
<evidence type="ECO:0000313" key="6">
    <source>
        <dbReference type="EMBL" id="MVB07645.1"/>
    </source>
</evidence>
<evidence type="ECO:0000256" key="1">
    <source>
        <dbReference type="ARBA" id="ARBA00023098"/>
    </source>
</evidence>
<keyword evidence="7" id="KW-1185">Reference proteome</keyword>
<keyword evidence="3" id="KW-0472">Membrane</keyword>
<dbReference type="OrthoDB" id="9813090at2"/>
<feature type="short sequence motif" description="DGA/G" evidence="2">
    <location>
        <begin position="237"/>
        <end position="239"/>
    </location>
</feature>
<feature type="domain" description="PNPLA" evidence="4">
    <location>
        <begin position="14"/>
        <end position="250"/>
    </location>
</feature>
<evidence type="ECO:0000256" key="2">
    <source>
        <dbReference type="PROSITE-ProRule" id="PRU01161"/>
    </source>
</evidence>
<evidence type="ECO:0000313" key="8">
    <source>
        <dbReference type="Proteomes" id="UP000462449"/>
    </source>
</evidence>
<comment type="caution">
    <text evidence="5">The sequence shown here is derived from an EMBL/GenBank/DDBJ whole genome shotgun (WGS) entry which is preliminary data.</text>
</comment>
<keyword evidence="3" id="KW-1133">Transmembrane helix</keyword>
<dbReference type="Gene3D" id="3.40.1090.10">
    <property type="entry name" value="Cytosolic phospholipase A2 catalytic domain"/>
    <property type="match status" value="2"/>
</dbReference>
<dbReference type="Proteomes" id="UP000285951">
    <property type="component" value="Unassembled WGS sequence"/>
</dbReference>
<organism evidence="5 8">
    <name type="scientific">Labilibaculum euxinus</name>
    <dbReference type="NCBI Taxonomy" id="2686357"/>
    <lineage>
        <taxon>Bacteria</taxon>
        <taxon>Pseudomonadati</taxon>
        <taxon>Bacteroidota</taxon>
        <taxon>Bacteroidia</taxon>
        <taxon>Marinilabiliales</taxon>
        <taxon>Marinifilaceae</taxon>
        <taxon>Labilibaculum</taxon>
    </lineage>
</organism>
<name>A0A7M4D711_9BACT</name>
<dbReference type="GO" id="GO:0016042">
    <property type="term" value="P:lipid catabolic process"/>
    <property type="evidence" value="ECO:0007669"/>
    <property type="project" value="UniProtKB-UniRule"/>
</dbReference>
<proteinExistence type="predicted"/>
<feature type="transmembrane region" description="Helical" evidence="3">
    <location>
        <begin position="338"/>
        <end position="361"/>
    </location>
</feature>
<dbReference type="EMBL" id="WOTW01000025">
    <property type="protein sequence ID" value="MUP38440.1"/>
    <property type="molecule type" value="Genomic_DNA"/>
</dbReference>
<keyword evidence="2" id="KW-0378">Hydrolase</keyword>
<dbReference type="Proteomes" id="UP000462449">
    <property type="component" value="Unassembled WGS sequence"/>
</dbReference>
<keyword evidence="2" id="KW-0442">Lipid degradation</keyword>
<reference evidence="5 8" key="2">
    <citation type="submission" date="2019-12" db="EMBL/GenBank/DDBJ databases">
        <title>Draft genome sequence of Labilibaculum sp. strain 44 isolated from deep waters of Black Sea.</title>
        <authorList>
            <person name="Yadav S."/>
            <person name="Villanueva L."/>
        </authorList>
    </citation>
    <scope>NUCLEOTIDE SEQUENCE [LARGE SCALE GENOMIC DNA]</scope>
    <source>
        <strain evidence="5 8">44</strain>
    </source>
</reference>
<evidence type="ECO:0000313" key="7">
    <source>
        <dbReference type="Proteomes" id="UP000285951"/>
    </source>
</evidence>
<dbReference type="InterPro" id="IPR016035">
    <property type="entry name" value="Acyl_Trfase/lysoPLipase"/>
</dbReference>
<dbReference type="AlphaFoldDB" id="A0A7M4D711"/>
<dbReference type="InterPro" id="IPR002641">
    <property type="entry name" value="PNPLA_dom"/>
</dbReference>
<keyword evidence="3" id="KW-0812">Transmembrane</keyword>
<feature type="active site" description="Proton acceptor" evidence="2">
    <location>
        <position position="237"/>
    </location>
</feature>
<reference evidence="6 7" key="1">
    <citation type="submission" date="2019-11" db="EMBL/GenBank/DDBJ databases">
        <title>Draft genome sequence of Labilibaculum sp. strain SYP isolated from Black Sea.</title>
        <authorList>
            <person name="Yadav S."/>
            <person name="Villanueva L."/>
        </authorList>
    </citation>
    <scope>NUCLEOTIDE SEQUENCE [LARGE SCALE GENOMIC DNA]</scope>
    <source>
        <strain evidence="6 7">44</strain>
    </source>
</reference>
<dbReference type="RefSeq" id="WP_156196074.1">
    <property type="nucleotide sequence ID" value="NZ_QTZN02000025.1"/>
</dbReference>
<keyword evidence="1 2" id="KW-0443">Lipid metabolism</keyword>
<dbReference type="GO" id="GO:0016787">
    <property type="term" value="F:hydrolase activity"/>
    <property type="evidence" value="ECO:0007669"/>
    <property type="project" value="UniProtKB-UniRule"/>
</dbReference>
<comment type="caution">
    <text evidence="2">Lacks conserved residue(s) required for the propagation of feature annotation.</text>
</comment>
<dbReference type="SUPFAM" id="SSF52151">
    <property type="entry name" value="FabD/lysophospholipase-like"/>
    <property type="match status" value="1"/>
</dbReference>
<evidence type="ECO:0000256" key="3">
    <source>
        <dbReference type="SAM" id="Phobius"/>
    </source>
</evidence>